<evidence type="ECO:0000259" key="3">
    <source>
        <dbReference type="PROSITE" id="PS50103"/>
    </source>
</evidence>
<feature type="domain" description="C3H1-type" evidence="3">
    <location>
        <begin position="346"/>
        <end position="372"/>
    </location>
</feature>
<accession>A0ABN8LY93</accession>
<keyword evidence="1" id="KW-0863">Zinc-finger</keyword>
<comment type="caution">
    <text evidence="4">The sequence shown here is derived from an EMBL/GenBank/DDBJ whole genome shotgun (WGS) entry which is preliminary data.</text>
</comment>
<evidence type="ECO:0000313" key="5">
    <source>
        <dbReference type="Proteomes" id="UP001159427"/>
    </source>
</evidence>
<dbReference type="InterPro" id="IPR000571">
    <property type="entry name" value="Znf_CCCH"/>
</dbReference>
<dbReference type="PANTHER" id="PTHR35558">
    <property type="entry name" value="SGNH_HYDRO DOMAIN-CONTAINING PROTEIN"/>
    <property type="match status" value="1"/>
</dbReference>
<sequence length="391" mass="43311">ASSSSESPQWSRHYGSEITHASPTQRSAKEFVDSFSFCTKSHQLIQLRELIAETVGSQRSGPGEAPGLLADVPLLSPASPLNIAATTATEQNLNQVNGVNLPNVIQDGGLSLRQLVPSLPQASQGPAQQIVTNQAYEHDLALPPLPEKLRSKTSKREYIDFNELLSDNMYPHPSFASSQNNFTLTVDPQDATTLAFVPSQRKKRRIDGLSSWLEAWNVFLGSTISIYPSLAPDLLAYQAQICKFSRKFKASAWLMYDTAFRYMAASHAAMSWGKVNEQLYNDILKEETLPYCVHCHTYGHRTLGCPTRSKPPVQPFRPFSSFTTTPSPDTFGAASNTPLPSRNEHPQQAAICRDFNRRACRRPNCHFKHICNKPDCSGNHPGSQCPKVPQL</sequence>
<evidence type="ECO:0000256" key="2">
    <source>
        <dbReference type="SAM" id="MobiDB-lite"/>
    </source>
</evidence>
<evidence type="ECO:0000256" key="1">
    <source>
        <dbReference type="PROSITE-ProRule" id="PRU00723"/>
    </source>
</evidence>
<dbReference type="PANTHER" id="PTHR35558:SF1">
    <property type="entry name" value="ENDONUCLEASE_EXONUCLEASE_PHOSPHATASE DOMAIN-CONTAINING PROTEIN"/>
    <property type="match status" value="1"/>
</dbReference>
<protein>
    <recommendedName>
        <fullName evidence="3">C3H1-type domain-containing protein</fullName>
    </recommendedName>
</protein>
<organism evidence="4 5">
    <name type="scientific">Porites evermanni</name>
    <dbReference type="NCBI Taxonomy" id="104178"/>
    <lineage>
        <taxon>Eukaryota</taxon>
        <taxon>Metazoa</taxon>
        <taxon>Cnidaria</taxon>
        <taxon>Anthozoa</taxon>
        <taxon>Hexacorallia</taxon>
        <taxon>Scleractinia</taxon>
        <taxon>Fungiina</taxon>
        <taxon>Poritidae</taxon>
        <taxon>Porites</taxon>
    </lineage>
</organism>
<feature type="region of interest" description="Disordered" evidence="2">
    <location>
        <begin position="322"/>
        <end position="345"/>
    </location>
</feature>
<name>A0ABN8LY93_9CNID</name>
<keyword evidence="5" id="KW-1185">Reference proteome</keyword>
<dbReference type="EMBL" id="CALNXI010000139">
    <property type="protein sequence ID" value="CAH3020179.1"/>
    <property type="molecule type" value="Genomic_DNA"/>
</dbReference>
<dbReference type="Proteomes" id="UP001159427">
    <property type="component" value="Unassembled WGS sequence"/>
</dbReference>
<feature type="compositionally biased region" description="Low complexity" evidence="2">
    <location>
        <begin position="322"/>
        <end position="331"/>
    </location>
</feature>
<feature type="compositionally biased region" description="Polar residues" evidence="2">
    <location>
        <begin position="1"/>
        <end position="10"/>
    </location>
</feature>
<feature type="region of interest" description="Disordered" evidence="2">
    <location>
        <begin position="1"/>
        <end position="25"/>
    </location>
</feature>
<feature type="non-terminal residue" evidence="4">
    <location>
        <position position="1"/>
    </location>
</feature>
<keyword evidence="1" id="KW-0862">Zinc</keyword>
<proteinExistence type="predicted"/>
<keyword evidence="1" id="KW-0479">Metal-binding</keyword>
<evidence type="ECO:0000313" key="4">
    <source>
        <dbReference type="EMBL" id="CAH3020179.1"/>
    </source>
</evidence>
<gene>
    <name evidence="4" type="ORF">PEVE_00006036</name>
</gene>
<dbReference type="PROSITE" id="PS50103">
    <property type="entry name" value="ZF_C3H1"/>
    <property type="match status" value="1"/>
</dbReference>
<feature type="zinc finger region" description="C3H1-type" evidence="1">
    <location>
        <begin position="346"/>
        <end position="372"/>
    </location>
</feature>
<reference evidence="4 5" key="1">
    <citation type="submission" date="2022-05" db="EMBL/GenBank/DDBJ databases">
        <authorList>
            <consortium name="Genoscope - CEA"/>
            <person name="William W."/>
        </authorList>
    </citation>
    <scope>NUCLEOTIDE SEQUENCE [LARGE SCALE GENOMIC DNA]</scope>
</reference>